<evidence type="ECO:0000256" key="2">
    <source>
        <dbReference type="ARBA" id="ARBA00022614"/>
    </source>
</evidence>
<dbReference type="Gene3D" id="3.40.50.10140">
    <property type="entry name" value="Toll/interleukin-1 receptor homology (TIR) domain"/>
    <property type="match status" value="1"/>
</dbReference>
<dbReference type="GO" id="GO:0005615">
    <property type="term" value="C:extracellular space"/>
    <property type="evidence" value="ECO:0007669"/>
    <property type="project" value="TreeGrafter"/>
</dbReference>
<keyword evidence="6" id="KW-0812">Transmembrane</keyword>
<keyword evidence="4" id="KW-0677">Repeat</keyword>
<dbReference type="PROSITE" id="PS51450">
    <property type="entry name" value="LRR"/>
    <property type="match status" value="3"/>
</dbReference>
<evidence type="ECO:0000256" key="3">
    <source>
        <dbReference type="ARBA" id="ARBA00022729"/>
    </source>
</evidence>
<dbReference type="AlphaFoldDB" id="A0A8S4N0J2"/>
<dbReference type="SUPFAM" id="SSF52058">
    <property type="entry name" value="L domain-like"/>
    <property type="match status" value="3"/>
</dbReference>
<dbReference type="Proteomes" id="UP000749559">
    <property type="component" value="Unassembled WGS sequence"/>
</dbReference>
<evidence type="ECO:0000259" key="8">
    <source>
        <dbReference type="PROSITE" id="PS50104"/>
    </source>
</evidence>
<evidence type="ECO:0000313" key="10">
    <source>
        <dbReference type="Proteomes" id="UP000749559"/>
    </source>
</evidence>
<feature type="region of interest" description="Disordered" evidence="5">
    <location>
        <begin position="1202"/>
        <end position="1264"/>
    </location>
</feature>
<keyword evidence="2" id="KW-0433">Leucine-rich repeat</keyword>
<proteinExistence type="inferred from homology"/>
<feature type="domain" description="TIR" evidence="8">
    <location>
        <begin position="1026"/>
        <end position="1180"/>
    </location>
</feature>
<dbReference type="InterPro" id="IPR050328">
    <property type="entry name" value="Dev_Immune_Receptor"/>
</dbReference>
<keyword evidence="6" id="KW-1133">Transmembrane helix</keyword>
<keyword evidence="3 7" id="KW-0732">Signal</keyword>
<feature type="compositionally biased region" description="Low complexity" evidence="5">
    <location>
        <begin position="1211"/>
        <end position="1223"/>
    </location>
</feature>
<dbReference type="InterPro" id="IPR001611">
    <property type="entry name" value="Leu-rich_rpt"/>
</dbReference>
<comment type="similarity">
    <text evidence="1">Belongs to the Toll-like receptor family.</text>
</comment>
<dbReference type="InterPro" id="IPR003591">
    <property type="entry name" value="Leu-rich_rpt_typical-subtyp"/>
</dbReference>
<dbReference type="Gene3D" id="3.80.10.10">
    <property type="entry name" value="Ribonuclease Inhibitor"/>
    <property type="match status" value="6"/>
</dbReference>
<dbReference type="InterPro" id="IPR035897">
    <property type="entry name" value="Toll_tir_struct_dom_sf"/>
</dbReference>
<dbReference type="InterPro" id="IPR000157">
    <property type="entry name" value="TIR_dom"/>
</dbReference>
<dbReference type="InterPro" id="IPR032675">
    <property type="entry name" value="LRR_dom_sf"/>
</dbReference>
<dbReference type="Pfam" id="PF13855">
    <property type="entry name" value="LRR_8"/>
    <property type="match status" value="5"/>
</dbReference>
<dbReference type="SUPFAM" id="SSF52200">
    <property type="entry name" value="Toll/Interleukin receptor TIR domain"/>
    <property type="match status" value="1"/>
</dbReference>
<evidence type="ECO:0000256" key="1">
    <source>
        <dbReference type="ARBA" id="ARBA00009634"/>
    </source>
</evidence>
<dbReference type="EMBL" id="CAIIXF020000001">
    <property type="protein sequence ID" value="CAH1774716.1"/>
    <property type="molecule type" value="Genomic_DNA"/>
</dbReference>
<sequence>MMGVSHIMFITALLTGVYSLDVNCKNKECIVRVGNNYPEFQRWLSLNMSATNLTVTCTETGEGDHNYLWLLLQHVSGLRVLRLMECLVPKLEGDEDVCEVKTLTDLNLSGNNVTAIEDSAFCGMKNIRSLDLSFNGLNTLTLSTLNGLRNHGYSRLQRLHLENNLIEEVTEDALAGLVLLKELYLSKNHIKVLPNHMFADLTNLRQLELNDNEIQTIGRYAFAGLHALVQLRLDGNRIMTFNREFLPLISLRFLSIDNNNITSLRPSSFMGLLHISKINLSWNKIKRLPPGLFHNMEHLRELDLSHNVIEALWPGAFSPDERGFLEELDISNNYVKFITEHAFQGLSRLRRLNLRSNELKSLSGADIKAVINSGGKTVTFTTKSAFEDLVSISYLDVSDNRITELMEWQLAELEALEIFNVSSNGIEIIDEHTFYDSRNLIGLYLQKNKLEEIHDETFSHTERLEQLFLSHNNLKEAGNWISKLQEAIIVDLSYNNIETVTISKLPKTIQHLHLQFNEITELPEFLISALETVKHINLTGNTFKCFCESFRIYKQVMTATDDLQTADISGLNMECSTPDTWRGKMEEIPKCIDRSCQALCTCLRHIKEDNIQGSVEMECYKSNLRTMPQHVLNNTITMRLLGNAIDAIDAYSMNRETLASLRELVIEQQHPVGLDTQFVSALTNIKVMDIRVSQLHITYNGSADIESVPNYDFIARALVGTKCLPIEGKDKITMVLNEEHATTSALFEHAECYIMDYCPTKCRCLQDTTDGLLFRRNVTVDCRNQGLTEFPVLPINTTFFDARHNNIKRLSVENIQNDNIISKLLLSDNQIENIELEKIVSVANTLNVLDLSNNKIALLNKSVVELDVSRFKMISLKGNQFLCPCSGGTWMKKWFLKNKRLFPSVSKISCSYRNKHFPIILAPFEKFACYKIVSHSTRGSKIGTVYTPATVQNAKDGLPSKATSEDVEDVNMLHNREIQTGIAMAVILMIGLVLVILCVKFRSDLEAVVFYNTGMRFRTDDPVSDRKFDGFVYYTAKDENWVINDVIPQLENPRPNTSERGIFKRNTEYSLAKKYKMCVHNRDVIVSDYNTDIKVRSLVEASQRTILVISNHFIKNEWCCEEFKEAFKNVLGDTSNSAILILRNDISMRNFDEDMKLLLKGNVVLREHSKWFWQKLLLAMPGPEKSVLKQVQERRSMRMQIRQSQRHMRRQQQQGEQHQLQQRPETPHSPRVEAASTKSPATSESTDTRKSARKFKKKDEETNC</sequence>
<evidence type="ECO:0000256" key="7">
    <source>
        <dbReference type="SAM" id="SignalP"/>
    </source>
</evidence>
<keyword evidence="6" id="KW-0472">Membrane</keyword>
<evidence type="ECO:0000313" key="9">
    <source>
        <dbReference type="EMBL" id="CAH1774716.1"/>
    </source>
</evidence>
<evidence type="ECO:0000256" key="6">
    <source>
        <dbReference type="SAM" id="Phobius"/>
    </source>
</evidence>
<dbReference type="SMART" id="SM00369">
    <property type="entry name" value="LRR_TYP"/>
    <property type="match status" value="15"/>
</dbReference>
<feature type="signal peptide" evidence="7">
    <location>
        <begin position="1"/>
        <end position="19"/>
    </location>
</feature>
<organism evidence="9 10">
    <name type="scientific">Owenia fusiformis</name>
    <name type="common">Polychaete worm</name>
    <dbReference type="NCBI Taxonomy" id="6347"/>
    <lineage>
        <taxon>Eukaryota</taxon>
        <taxon>Metazoa</taxon>
        <taxon>Spiralia</taxon>
        <taxon>Lophotrochozoa</taxon>
        <taxon>Annelida</taxon>
        <taxon>Polychaeta</taxon>
        <taxon>Sedentaria</taxon>
        <taxon>Canalipalpata</taxon>
        <taxon>Sabellida</taxon>
        <taxon>Oweniida</taxon>
        <taxon>Oweniidae</taxon>
        <taxon>Owenia</taxon>
    </lineage>
</organism>
<dbReference type="GO" id="GO:0031012">
    <property type="term" value="C:extracellular matrix"/>
    <property type="evidence" value="ECO:0007669"/>
    <property type="project" value="TreeGrafter"/>
</dbReference>
<name>A0A8S4N0J2_OWEFU</name>
<dbReference type="PANTHER" id="PTHR24373:SF275">
    <property type="entry name" value="TIR DOMAIN-CONTAINING PROTEIN"/>
    <property type="match status" value="1"/>
</dbReference>
<feature type="chain" id="PRO_5035910736" description="TIR domain-containing protein" evidence="7">
    <location>
        <begin position="20"/>
        <end position="1264"/>
    </location>
</feature>
<evidence type="ECO:0000256" key="4">
    <source>
        <dbReference type="ARBA" id="ARBA00022737"/>
    </source>
</evidence>
<feature type="transmembrane region" description="Helical" evidence="6">
    <location>
        <begin position="981"/>
        <end position="999"/>
    </location>
</feature>
<gene>
    <name evidence="9" type="ORF">OFUS_LOCUS2121</name>
</gene>
<feature type="compositionally biased region" description="Polar residues" evidence="5">
    <location>
        <begin position="1236"/>
        <end position="1245"/>
    </location>
</feature>
<protein>
    <recommendedName>
        <fullName evidence="8">TIR domain-containing protein</fullName>
    </recommendedName>
</protein>
<dbReference type="Pfam" id="PF01582">
    <property type="entry name" value="TIR"/>
    <property type="match status" value="1"/>
</dbReference>
<dbReference type="OrthoDB" id="271226at2759"/>
<dbReference type="GO" id="GO:0007165">
    <property type="term" value="P:signal transduction"/>
    <property type="evidence" value="ECO:0007669"/>
    <property type="project" value="InterPro"/>
</dbReference>
<dbReference type="PANTHER" id="PTHR24373">
    <property type="entry name" value="SLIT RELATED LEUCINE-RICH REPEAT NEURONAL PROTEIN"/>
    <property type="match status" value="1"/>
</dbReference>
<dbReference type="PROSITE" id="PS50104">
    <property type="entry name" value="TIR"/>
    <property type="match status" value="1"/>
</dbReference>
<dbReference type="SMART" id="SM00364">
    <property type="entry name" value="LRR_BAC"/>
    <property type="match status" value="5"/>
</dbReference>
<accession>A0A8S4N0J2</accession>
<reference evidence="9" key="1">
    <citation type="submission" date="2022-03" db="EMBL/GenBank/DDBJ databases">
        <authorList>
            <person name="Martin C."/>
        </authorList>
    </citation>
    <scope>NUCLEOTIDE SEQUENCE</scope>
</reference>
<comment type="caution">
    <text evidence="9">The sequence shown here is derived from an EMBL/GenBank/DDBJ whole genome shotgun (WGS) entry which is preliminary data.</text>
</comment>
<evidence type="ECO:0000256" key="5">
    <source>
        <dbReference type="SAM" id="MobiDB-lite"/>
    </source>
</evidence>
<dbReference type="SMART" id="SM00255">
    <property type="entry name" value="TIR"/>
    <property type="match status" value="1"/>
</dbReference>
<keyword evidence="10" id="KW-1185">Reference proteome</keyword>